<protein>
    <recommendedName>
        <fullName evidence="5">Inosine/uridine-preferring nucleoside hydrolase domain-containing protein</fullName>
    </recommendedName>
</protein>
<dbReference type="EMBL" id="NKHZ01000036">
    <property type="protein sequence ID" value="PNS18985.1"/>
    <property type="molecule type" value="Genomic_DNA"/>
</dbReference>
<evidence type="ECO:0000313" key="7">
    <source>
        <dbReference type="Proteomes" id="UP000243797"/>
    </source>
</evidence>
<dbReference type="STRING" id="2082308.A0A2K1QVA2"/>
<dbReference type="InParanoid" id="A0A2K1QVA2"/>
<dbReference type="InterPro" id="IPR001910">
    <property type="entry name" value="Inosine/uridine_hydrolase_dom"/>
</dbReference>
<evidence type="ECO:0000259" key="5">
    <source>
        <dbReference type="Pfam" id="PF01156"/>
    </source>
</evidence>
<dbReference type="InterPro" id="IPR023186">
    <property type="entry name" value="IUNH"/>
</dbReference>
<gene>
    <name evidence="6" type="ORF">CAC42_6080</name>
</gene>
<dbReference type="InterPro" id="IPR036452">
    <property type="entry name" value="Ribo_hydro-like"/>
</dbReference>
<dbReference type="Pfam" id="PF01156">
    <property type="entry name" value="IU_nuc_hydro"/>
    <property type="match status" value="1"/>
</dbReference>
<keyword evidence="3" id="KW-0326">Glycosidase</keyword>
<keyword evidence="7" id="KW-1185">Reference proteome</keyword>
<evidence type="ECO:0000256" key="2">
    <source>
        <dbReference type="ARBA" id="ARBA00022801"/>
    </source>
</evidence>
<dbReference type="Proteomes" id="UP000243797">
    <property type="component" value="Unassembled WGS sequence"/>
</dbReference>
<dbReference type="GO" id="GO:0006152">
    <property type="term" value="P:purine nucleoside catabolic process"/>
    <property type="evidence" value="ECO:0007669"/>
    <property type="project" value="TreeGrafter"/>
</dbReference>
<sequence length="448" mass="48584">MTARRKIIIDTDPGVDDILAILLAFASAPEELEILLISLTYGNVEVDKCLRNVISLFYHIHEEIRWRKQNGKPTGYGALLASKPLVAVGADHPLADTMLMADYFHGTDGLGGIAESHPHLTPNDTWKALSHQVSRSSQSEDHAASSELSDQDKLFRPSQKAAHEEIINLLKAHPEDEITIVAVGPMTNVALAAAADPTAFLRVKEVVVMGGAVSVPGNITPVAEFNTFADSYAAARVYALSSPNPSSTMPPVPPDATGQVTDSSTPPHLADYPPSLPKQLPITLFPLDITSQHTLSKGRFDTVVEKLKAQGSPLAAWVDAFVSSTFRKVESLRGEIEGETSLEMHDPLCVWYCIDGHRPGWRAIANEDLRVETTGQWTRGMCVVDGRNRKRDDPEEKPGSKTADEGGEKGGDHGGWLSASRGNRLGRCVKTSGSDHFAEEMLKRIFGS</sequence>
<comment type="similarity">
    <text evidence="1">Belongs to the IUNH family.</text>
</comment>
<organism evidence="6 7">
    <name type="scientific">Sphaceloma murrayae</name>
    <dbReference type="NCBI Taxonomy" id="2082308"/>
    <lineage>
        <taxon>Eukaryota</taxon>
        <taxon>Fungi</taxon>
        <taxon>Dikarya</taxon>
        <taxon>Ascomycota</taxon>
        <taxon>Pezizomycotina</taxon>
        <taxon>Dothideomycetes</taxon>
        <taxon>Dothideomycetidae</taxon>
        <taxon>Myriangiales</taxon>
        <taxon>Elsinoaceae</taxon>
        <taxon>Sphaceloma</taxon>
    </lineage>
</organism>
<dbReference type="OrthoDB" id="5783963at2759"/>
<feature type="region of interest" description="Disordered" evidence="4">
    <location>
        <begin position="384"/>
        <end position="421"/>
    </location>
</feature>
<dbReference type="AlphaFoldDB" id="A0A2K1QVA2"/>
<proteinExistence type="inferred from homology"/>
<dbReference type="GO" id="GO:0008477">
    <property type="term" value="F:purine nucleosidase activity"/>
    <property type="evidence" value="ECO:0007669"/>
    <property type="project" value="TreeGrafter"/>
</dbReference>
<evidence type="ECO:0000256" key="1">
    <source>
        <dbReference type="ARBA" id="ARBA00009176"/>
    </source>
</evidence>
<accession>A0A2K1QVA2</accession>
<evidence type="ECO:0000256" key="3">
    <source>
        <dbReference type="ARBA" id="ARBA00023295"/>
    </source>
</evidence>
<comment type="caution">
    <text evidence="6">The sequence shown here is derived from an EMBL/GenBank/DDBJ whole genome shotgun (WGS) entry which is preliminary data.</text>
</comment>
<keyword evidence="2" id="KW-0378">Hydrolase</keyword>
<feature type="region of interest" description="Disordered" evidence="4">
    <location>
        <begin position="128"/>
        <end position="157"/>
    </location>
</feature>
<name>A0A2K1QVA2_9PEZI</name>
<dbReference type="PANTHER" id="PTHR12304">
    <property type="entry name" value="INOSINE-URIDINE PREFERRING NUCLEOSIDE HYDROLASE"/>
    <property type="match status" value="1"/>
</dbReference>
<dbReference type="SUPFAM" id="SSF53590">
    <property type="entry name" value="Nucleoside hydrolase"/>
    <property type="match status" value="1"/>
</dbReference>
<evidence type="ECO:0000313" key="6">
    <source>
        <dbReference type="EMBL" id="PNS18985.1"/>
    </source>
</evidence>
<dbReference type="Gene3D" id="3.90.245.10">
    <property type="entry name" value="Ribonucleoside hydrolase-like"/>
    <property type="match status" value="1"/>
</dbReference>
<dbReference type="PANTHER" id="PTHR12304:SF56">
    <property type="entry name" value="HYDROLASE, PUTATIVE (AFU_ORTHOLOGUE AFUA_1G11790)-RELATED"/>
    <property type="match status" value="1"/>
</dbReference>
<evidence type="ECO:0000256" key="4">
    <source>
        <dbReference type="SAM" id="MobiDB-lite"/>
    </source>
</evidence>
<feature type="compositionally biased region" description="Basic and acidic residues" evidence="4">
    <location>
        <begin position="138"/>
        <end position="157"/>
    </location>
</feature>
<dbReference type="GO" id="GO:0005829">
    <property type="term" value="C:cytosol"/>
    <property type="evidence" value="ECO:0007669"/>
    <property type="project" value="TreeGrafter"/>
</dbReference>
<feature type="domain" description="Inosine/uridine-preferring nucleoside hydrolase" evidence="5">
    <location>
        <begin position="7"/>
        <end position="394"/>
    </location>
</feature>
<reference evidence="6 7" key="1">
    <citation type="submission" date="2017-06" db="EMBL/GenBank/DDBJ databases">
        <title>Draft genome sequence of a variant of Elsinoe murrayae.</title>
        <authorList>
            <person name="Cheng Q."/>
        </authorList>
    </citation>
    <scope>NUCLEOTIDE SEQUENCE [LARGE SCALE GENOMIC DNA]</scope>
    <source>
        <strain evidence="6 7">CQ-2017a</strain>
    </source>
</reference>
<feature type="region of interest" description="Disordered" evidence="4">
    <location>
        <begin position="242"/>
        <end position="266"/>
    </location>
</feature>
<feature type="compositionally biased region" description="Basic and acidic residues" evidence="4">
    <location>
        <begin position="386"/>
        <end position="412"/>
    </location>
</feature>